<evidence type="ECO:0000313" key="3">
    <source>
        <dbReference type="Proteomes" id="UP001054945"/>
    </source>
</evidence>
<evidence type="ECO:0000256" key="1">
    <source>
        <dbReference type="SAM" id="MobiDB-lite"/>
    </source>
</evidence>
<accession>A0AAV4W1Q3</accession>
<gene>
    <name evidence="2" type="ORF">CEXT_468381</name>
</gene>
<dbReference type="EMBL" id="BPLR01015447">
    <property type="protein sequence ID" value="GIY76183.1"/>
    <property type="molecule type" value="Genomic_DNA"/>
</dbReference>
<name>A0AAV4W1Q3_CAEEX</name>
<feature type="compositionally biased region" description="Low complexity" evidence="1">
    <location>
        <begin position="20"/>
        <end position="30"/>
    </location>
</feature>
<feature type="region of interest" description="Disordered" evidence="1">
    <location>
        <begin position="1"/>
        <end position="103"/>
    </location>
</feature>
<comment type="caution">
    <text evidence="2">The sequence shown here is derived from an EMBL/GenBank/DDBJ whole genome shotgun (WGS) entry which is preliminary data.</text>
</comment>
<protein>
    <submittedName>
        <fullName evidence="2">Uncharacterized protein</fullName>
    </submittedName>
</protein>
<evidence type="ECO:0000313" key="2">
    <source>
        <dbReference type="EMBL" id="GIY76183.1"/>
    </source>
</evidence>
<dbReference type="AlphaFoldDB" id="A0AAV4W1Q3"/>
<dbReference type="Proteomes" id="UP001054945">
    <property type="component" value="Unassembled WGS sequence"/>
</dbReference>
<organism evidence="2 3">
    <name type="scientific">Caerostris extrusa</name>
    <name type="common">Bark spider</name>
    <name type="synonym">Caerostris bankana</name>
    <dbReference type="NCBI Taxonomy" id="172846"/>
    <lineage>
        <taxon>Eukaryota</taxon>
        <taxon>Metazoa</taxon>
        <taxon>Ecdysozoa</taxon>
        <taxon>Arthropoda</taxon>
        <taxon>Chelicerata</taxon>
        <taxon>Arachnida</taxon>
        <taxon>Araneae</taxon>
        <taxon>Araneomorphae</taxon>
        <taxon>Entelegynae</taxon>
        <taxon>Araneoidea</taxon>
        <taxon>Araneidae</taxon>
        <taxon>Caerostris</taxon>
    </lineage>
</organism>
<proteinExistence type="predicted"/>
<keyword evidence="3" id="KW-1185">Reference proteome</keyword>
<reference evidence="2 3" key="1">
    <citation type="submission" date="2021-06" db="EMBL/GenBank/DDBJ databases">
        <title>Caerostris extrusa draft genome.</title>
        <authorList>
            <person name="Kono N."/>
            <person name="Arakawa K."/>
        </authorList>
    </citation>
    <scope>NUCLEOTIDE SEQUENCE [LARGE SCALE GENOMIC DNA]</scope>
</reference>
<sequence length="120" mass="12889">WKCTQHFSNEGSHKKRENIPPSAAASPLSPTKEHPAPNEIGIEPGNSNEWAGKRRASFKITPVQIKEGGGGAENDGDINRSRWADNKGVGRGSAGGKNRLNNSWSRPVVSGALCLNLYIT</sequence>
<feature type="non-terminal residue" evidence="2">
    <location>
        <position position="1"/>
    </location>
</feature>
<feature type="compositionally biased region" description="Polar residues" evidence="1">
    <location>
        <begin position="1"/>
        <end position="10"/>
    </location>
</feature>